<dbReference type="PROSITE" id="PS50011">
    <property type="entry name" value="PROTEIN_KINASE_DOM"/>
    <property type="match status" value="1"/>
</dbReference>
<organism evidence="2 3">
    <name type="scientific">Tritrichomonas musculus</name>
    <dbReference type="NCBI Taxonomy" id="1915356"/>
    <lineage>
        <taxon>Eukaryota</taxon>
        <taxon>Metamonada</taxon>
        <taxon>Parabasalia</taxon>
        <taxon>Tritrichomonadida</taxon>
        <taxon>Tritrichomonadidae</taxon>
        <taxon>Tritrichomonas</taxon>
    </lineage>
</organism>
<sequence>MAPEIINDEEFYNEKVDFYSFGVVAFFVLNSREISSIKIGDIFKDKKIAMPESFSPLAKQLVSECLSIEAKDSPSFSEIVSRMEKNEYKMLPLERAQVAEIKNKSNQHKAKIPPYK</sequence>
<evidence type="ECO:0000313" key="3">
    <source>
        <dbReference type="Proteomes" id="UP001470230"/>
    </source>
</evidence>
<dbReference type="Proteomes" id="UP001470230">
    <property type="component" value="Unassembled WGS sequence"/>
</dbReference>
<evidence type="ECO:0000259" key="1">
    <source>
        <dbReference type="PROSITE" id="PS50011"/>
    </source>
</evidence>
<dbReference type="Pfam" id="PF00069">
    <property type="entry name" value="Pkinase"/>
    <property type="match status" value="1"/>
</dbReference>
<comment type="caution">
    <text evidence="2">The sequence shown here is derived from an EMBL/GenBank/DDBJ whole genome shotgun (WGS) entry which is preliminary data.</text>
</comment>
<evidence type="ECO:0000313" key="2">
    <source>
        <dbReference type="EMBL" id="KAK8840817.1"/>
    </source>
</evidence>
<keyword evidence="3" id="KW-1185">Reference proteome</keyword>
<dbReference type="InterPro" id="IPR011009">
    <property type="entry name" value="Kinase-like_dom_sf"/>
</dbReference>
<dbReference type="EMBL" id="JAPFFF010000043">
    <property type="protein sequence ID" value="KAK8840817.1"/>
    <property type="molecule type" value="Genomic_DNA"/>
</dbReference>
<accession>A0ABR2H3M0</accession>
<dbReference type="SUPFAM" id="SSF56112">
    <property type="entry name" value="Protein kinase-like (PK-like)"/>
    <property type="match status" value="1"/>
</dbReference>
<protein>
    <recommendedName>
        <fullName evidence="1">Protein kinase domain-containing protein</fullName>
    </recommendedName>
</protein>
<dbReference type="Gene3D" id="1.10.510.10">
    <property type="entry name" value="Transferase(Phosphotransferase) domain 1"/>
    <property type="match status" value="1"/>
</dbReference>
<dbReference type="InterPro" id="IPR000719">
    <property type="entry name" value="Prot_kinase_dom"/>
</dbReference>
<gene>
    <name evidence="2" type="ORF">M9Y10_027642</name>
</gene>
<proteinExistence type="predicted"/>
<reference evidence="2 3" key="1">
    <citation type="submission" date="2024-04" db="EMBL/GenBank/DDBJ databases">
        <title>Tritrichomonas musculus Genome.</title>
        <authorList>
            <person name="Alves-Ferreira E."/>
            <person name="Grigg M."/>
            <person name="Lorenzi H."/>
            <person name="Galac M."/>
        </authorList>
    </citation>
    <scope>NUCLEOTIDE SEQUENCE [LARGE SCALE GENOMIC DNA]</scope>
    <source>
        <strain evidence="2 3">EAF2021</strain>
    </source>
</reference>
<feature type="domain" description="Protein kinase" evidence="1">
    <location>
        <begin position="1"/>
        <end position="91"/>
    </location>
</feature>
<name>A0ABR2H3M0_9EUKA</name>